<name>A0A8K0JDA6_9HYPO</name>
<keyword evidence="2" id="KW-1185">Reference proteome</keyword>
<evidence type="ECO:0000313" key="1">
    <source>
        <dbReference type="EMBL" id="KAG5929083.1"/>
    </source>
</evidence>
<reference evidence="1" key="1">
    <citation type="journal article" date="2020" name="bioRxiv">
        <title>Whole genome comparisons of ergot fungi reveals the divergence and evolution of species within the genus Claviceps are the result of varying mechanisms driving genome evolution and host range expansion.</title>
        <authorList>
            <person name="Wyka S.A."/>
            <person name="Mondo S.J."/>
            <person name="Liu M."/>
            <person name="Dettman J."/>
            <person name="Nalam V."/>
            <person name="Broders K.D."/>
        </authorList>
    </citation>
    <scope>NUCLEOTIDE SEQUENCE</scope>
    <source>
        <strain evidence="1">CCC 489</strain>
    </source>
</reference>
<proteinExistence type="predicted"/>
<sequence>MASITGVEILNESPDEYIISSSSISSKIPPAQLGQPGRINLDMAPGTWTIKNGSLKAAGVSIQSDGTITIYPGNARARSRLTVVTNIGPT</sequence>
<dbReference type="AlphaFoldDB" id="A0A8K0JDA6"/>
<accession>A0A8K0JDA6</accession>
<dbReference type="Proteomes" id="UP000811619">
    <property type="component" value="Unassembled WGS sequence"/>
</dbReference>
<comment type="caution">
    <text evidence="1">The sequence shown here is derived from an EMBL/GenBank/DDBJ whole genome shotgun (WGS) entry which is preliminary data.</text>
</comment>
<protein>
    <submittedName>
        <fullName evidence="1">Uncharacterized protein</fullName>
    </submittedName>
</protein>
<dbReference type="OrthoDB" id="4961131at2759"/>
<organism evidence="1 2">
    <name type="scientific">Claviceps africana</name>
    <dbReference type="NCBI Taxonomy" id="83212"/>
    <lineage>
        <taxon>Eukaryota</taxon>
        <taxon>Fungi</taxon>
        <taxon>Dikarya</taxon>
        <taxon>Ascomycota</taxon>
        <taxon>Pezizomycotina</taxon>
        <taxon>Sordariomycetes</taxon>
        <taxon>Hypocreomycetidae</taxon>
        <taxon>Hypocreales</taxon>
        <taxon>Clavicipitaceae</taxon>
        <taxon>Claviceps</taxon>
    </lineage>
</organism>
<dbReference type="EMBL" id="SRPY01000081">
    <property type="protein sequence ID" value="KAG5929083.1"/>
    <property type="molecule type" value="Genomic_DNA"/>
</dbReference>
<evidence type="ECO:0000313" key="2">
    <source>
        <dbReference type="Proteomes" id="UP000811619"/>
    </source>
</evidence>
<gene>
    <name evidence="1" type="ORF">E4U42_007233</name>
</gene>